<dbReference type="Gene3D" id="2.60.40.1260">
    <property type="entry name" value="Lamin Tail domain"/>
    <property type="match status" value="1"/>
</dbReference>
<dbReference type="PANTHER" id="PTHR12302:SF3">
    <property type="entry name" value="SERINE_THREONINE-PROTEIN KINASE 31"/>
    <property type="match status" value="1"/>
</dbReference>
<sequence>MKKLLLRAGGLTSMKRVLWLFFLTLSIALTGCSSVTIPAAPNVKPDTWYPVSGYVDGDTFKIKAGEQDVTIRLLYVDTPETKKPNTPVEPYGPEASAFTEELLKQSEEVKLTFDKELKDSYDRTLAVVELKDGRILNELLLQEGLAKVLIIEPNVKMENVYKQLEQKAKQDGAGLWSSGHETSQTEMPERKALQIGIEMEVNKVKEVVTITNTTYESIDMDDWKLVSVRGNQTYTFDSVELPGQGKLYITSSQAEVTANGALHLEWEIDNVWNNQESDPAELYNEKSELVALWEDK</sequence>
<dbReference type="GO" id="GO:0004519">
    <property type="term" value="F:endonuclease activity"/>
    <property type="evidence" value="ECO:0007669"/>
    <property type="project" value="UniProtKB-KW"/>
</dbReference>
<feature type="domain" description="TNase-like" evidence="4">
    <location>
        <begin position="51"/>
        <end position="178"/>
    </location>
</feature>
<keyword evidence="1" id="KW-0540">Nuclease</keyword>
<accession>A0A3A1UN24</accession>
<evidence type="ECO:0000256" key="1">
    <source>
        <dbReference type="ARBA" id="ARBA00022722"/>
    </source>
</evidence>
<dbReference type="InterPro" id="IPR035437">
    <property type="entry name" value="SNase_OB-fold_sf"/>
</dbReference>
<dbReference type="SUPFAM" id="SSF50199">
    <property type="entry name" value="Staphylococcal nuclease"/>
    <property type="match status" value="1"/>
</dbReference>
<dbReference type="InterPro" id="IPR001322">
    <property type="entry name" value="Lamin_tail_dom"/>
</dbReference>
<dbReference type="EMBL" id="QXQA01000017">
    <property type="protein sequence ID" value="RIX49948.1"/>
    <property type="molecule type" value="Genomic_DNA"/>
</dbReference>
<dbReference type="GO" id="GO:0016787">
    <property type="term" value="F:hydrolase activity"/>
    <property type="evidence" value="ECO:0007669"/>
    <property type="project" value="UniProtKB-KW"/>
</dbReference>
<evidence type="ECO:0000313" key="6">
    <source>
        <dbReference type="Proteomes" id="UP000266482"/>
    </source>
</evidence>
<protein>
    <submittedName>
        <fullName evidence="5">Nuclease-like protein</fullName>
    </submittedName>
</protein>
<dbReference type="SMART" id="SM00318">
    <property type="entry name" value="SNc"/>
    <property type="match status" value="1"/>
</dbReference>
<proteinExistence type="predicted"/>
<dbReference type="Proteomes" id="UP000266482">
    <property type="component" value="Unassembled WGS sequence"/>
</dbReference>
<dbReference type="AlphaFoldDB" id="A0A3A1UN24"/>
<keyword evidence="3" id="KW-0378">Hydrolase</keyword>
<name>A0A3A1UN24_9BACL</name>
<keyword evidence="2" id="KW-0255">Endonuclease</keyword>
<dbReference type="PANTHER" id="PTHR12302">
    <property type="entry name" value="EBNA2 BINDING PROTEIN P100"/>
    <property type="match status" value="1"/>
</dbReference>
<dbReference type="Pfam" id="PF00565">
    <property type="entry name" value="SNase"/>
    <property type="match status" value="1"/>
</dbReference>
<evidence type="ECO:0000259" key="4">
    <source>
        <dbReference type="PROSITE" id="PS50830"/>
    </source>
</evidence>
<organism evidence="5 6">
    <name type="scientific">Paenibacillus nanensis</name>
    <dbReference type="NCBI Taxonomy" id="393251"/>
    <lineage>
        <taxon>Bacteria</taxon>
        <taxon>Bacillati</taxon>
        <taxon>Bacillota</taxon>
        <taxon>Bacilli</taxon>
        <taxon>Bacillales</taxon>
        <taxon>Paenibacillaceae</taxon>
        <taxon>Paenibacillus</taxon>
    </lineage>
</organism>
<dbReference type="InterPro" id="IPR036415">
    <property type="entry name" value="Lamin_tail_dom_sf"/>
</dbReference>
<dbReference type="PROSITE" id="PS50830">
    <property type="entry name" value="TNASE_3"/>
    <property type="match status" value="1"/>
</dbReference>
<evidence type="ECO:0000256" key="3">
    <source>
        <dbReference type="ARBA" id="ARBA00022801"/>
    </source>
</evidence>
<dbReference type="Pfam" id="PF00932">
    <property type="entry name" value="LTD"/>
    <property type="match status" value="1"/>
</dbReference>
<dbReference type="PROSITE" id="PS51257">
    <property type="entry name" value="PROKAR_LIPOPROTEIN"/>
    <property type="match status" value="1"/>
</dbReference>
<dbReference type="OrthoDB" id="4376109at2"/>
<comment type="caution">
    <text evidence="5">The sequence shown here is derived from an EMBL/GenBank/DDBJ whole genome shotgun (WGS) entry which is preliminary data.</text>
</comment>
<evidence type="ECO:0000256" key="2">
    <source>
        <dbReference type="ARBA" id="ARBA00022759"/>
    </source>
</evidence>
<dbReference type="SUPFAM" id="SSF74853">
    <property type="entry name" value="Lamin A/C globular tail domain"/>
    <property type="match status" value="1"/>
</dbReference>
<dbReference type="CDD" id="cd00175">
    <property type="entry name" value="SNc"/>
    <property type="match status" value="1"/>
</dbReference>
<dbReference type="InterPro" id="IPR016071">
    <property type="entry name" value="Staphylococal_nuclease_OB-fold"/>
</dbReference>
<reference evidence="5 6" key="1">
    <citation type="submission" date="2018-09" db="EMBL/GenBank/DDBJ databases">
        <title>Paenibacillus aracenensis nov. sp. isolated from a cave in southern Spain.</title>
        <authorList>
            <person name="Jurado V."/>
            <person name="Gutierrez-Patricio S."/>
            <person name="Gonzalez-Pimentel J.L."/>
            <person name="Miller A.Z."/>
            <person name="Laiz L."/>
            <person name="Saiz-Jimenez C."/>
        </authorList>
    </citation>
    <scope>NUCLEOTIDE SEQUENCE [LARGE SCALE GENOMIC DNA]</scope>
    <source>
        <strain evidence="5 6">DSM 22867</strain>
    </source>
</reference>
<dbReference type="Gene3D" id="2.40.50.90">
    <property type="match status" value="1"/>
</dbReference>
<gene>
    <name evidence="5" type="ORF">D3P08_22015</name>
</gene>
<keyword evidence="6" id="KW-1185">Reference proteome</keyword>
<evidence type="ECO:0000313" key="5">
    <source>
        <dbReference type="EMBL" id="RIX49948.1"/>
    </source>
</evidence>